<proteinExistence type="predicted"/>
<dbReference type="Pfam" id="PF10615">
    <property type="entry name" value="DUF2470"/>
    <property type="match status" value="1"/>
</dbReference>
<dbReference type="RefSeq" id="WP_084410477.1">
    <property type="nucleotide sequence ID" value="NZ_FWXR01000011.1"/>
</dbReference>
<dbReference type="InterPro" id="IPR019595">
    <property type="entry name" value="DUF2470"/>
</dbReference>
<dbReference type="AlphaFoldDB" id="A0A1W2CRB1"/>
<dbReference type="STRING" id="937218.SAMN06297251_11149"/>
<dbReference type="PANTHER" id="PTHR13343">
    <property type="entry name" value="CREG1 PROTEIN"/>
    <property type="match status" value="1"/>
</dbReference>
<dbReference type="InterPro" id="IPR055343">
    <property type="entry name" value="CREG_beta-barrel"/>
</dbReference>
<evidence type="ECO:0000259" key="1">
    <source>
        <dbReference type="Pfam" id="PF10615"/>
    </source>
</evidence>
<keyword evidence="4" id="KW-1185">Reference proteome</keyword>
<dbReference type="SUPFAM" id="SSF50475">
    <property type="entry name" value="FMN-binding split barrel"/>
    <property type="match status" value="1"/>
</dbReference>
<dbReference type="Pfam" id="PF13883">
    <property type="entry name" value="CREG_beta-barrel"/>
    <property type="match status" value="1"/>
</dbReference>
<sequence>MTEAAKPALTQDVDEDARALARQLTRSSRYGSLAVLRPDDGFPAASRVLVATDFLGRPLLLVSGLSLHAKALQHDRRCSLLLGEPGKGDPLAHPRLSLFATADIIAPDAPERANLRHRFLARHPKAELYVDFPDFRFVRLDSLSASLNGGFARAYELEAGDLLDEAIDTDLEAAGERARLHMNEDHGDAIDAIAAANGQAGDGWRIATVDRRGFEIARSDRLARIAFRRDPAGDGGYRKAFVDLVSDGAH</sequence>
<reference evidence="3 4" key="1">
    <citation type="submission" date="2017-04" db="EMBL/GenBank/DDBJ databases">
        <authorList>
            <person name="Afonso C.L."/>
            <person name="Miller P.J."/>
            <person name="Scott M.A."/>
            <person name="Spackman E."/>
            <person name="Goraichik I."/>
            <person name="Dimitrov K.M."/>
            <person name="Suarez D.L."/>
            <person name="Swayne D.E."/>
        </authorList>
    </citation>
    <scope>NUCLEOTIDE SEQUENCE [LARGE SCALE GENOMIC DNA]</scope>
    <source>
        <strain evidence="3 4">CGMCC 1.10972</strain>
    </source>
</reference>
<feature type="domain" description="DUF2470" evidence="1">
    <location>
        <begin position="181"/>
        <end position="242"/>
    </location>
</feature>
<dbReference type="InterPro" id="IPR012349">
    <property type="entry name" value="Split_barrel_FMN-bd"/>
</dbReference>
<gene>
    <name evidence="3" type="ORF">SAMN06297251_11149</name>
</gene>
<name>A0A1W2CRB1_9HYPH</name>
<feature type="domain" description="CREG-like beta-barrel" evidence="2">
    <location>
        <begin position="15"/>
        <end position="151"/>
    </location>
</feature>
<dbReference type="EMBL" id="FWXR01000011">
    <property type="protein sequence ID" value="SMC87797.1"/>
    <property type="molecule type" value="Genomic_DNA"/>
</dbReference>
<dbReference type="Gene3D" id="2.30.110.10">
    <property type="entry name" value="Electron Transport, Fmn-binding Protein, Chain A"/>
    <property type="match status" value="1"/>
</dbReference>
<dbReference type="GO" id="GO:0005737">
    <property type="term" value="C:cytoplasm"/>
    <property type="evidence" value="ECO:0007669"/>
    <property type="project" value="UniProtKB-ARBA"/>
</dbReference>
<evidence type="ECO:0000313" key="4">
    <source>
        <dbReference type="Proteomes" id="UP000192656"/>
    </source>
</evidence>
<dbReference type="Proteomes" id="UP000192656">
    <property type="component" value="Unassembled WGS sequence"/>
</dbReference>
<evidence type="ECO:0000313" key="3">
    <source>
        <dbReference type="EMBL" id="SMC87797.1"/>
    </source>
</evidence>
<accession>A0A1W2CRB1</accession>
<dbReference type="Gene3D" id="3.20.180.10">
    <property type="entry name" value="PNP-oxidase-like"/>
    <property type="match status" value="1"/>
</dbReference>
<dbReference type="OrthoDB" id="9814594at2"/>
<dbReference type="InterPro" id="IPR037119">
    <property type="entry name" value="Haem_oxidase_HugZ-like_sf"/>
</dbReference>
<evidence type="ECO:0000259" key="2">
    <source>
        <dbReference type="Pfam" id="PF13883"/>
    </source>
</evidence>
<organism evidence="3 4">
    <name type="scientific">Fulvimarina manganoxydans</name>
    <dbReference type="NCBI Taxonomy" id="937218"/>
    <lineage>
        <taxon>Bacteria</taxon>
        <taxon>Pseudomonadati</taxon>
        <taxon>Pseudomonadota</taxon>
        <taxon>Alphaproteobacteria</taxon>
        <taxon>Hyphomicrobiales</taxon>
        <taxon>Aurantimonadaceae</taxon>
        <taxon>Fulvimarina</taxon>
    </lineage>
</organism>
<dbReference type="PANTHER" id="PTHR13343:SF17">
    <property type="entry name" value="CELLULAR REPRESSOR OF E1A-STIMULATED GENES, ISOFORM A"/>
    <property type="match status" value="1"/>
</dbReference>
<protein>
    <submittedName>
        <fullName evidence="3">Uncharacterized protein</fullName>
    </submittedName>
</protein>